<feature type="transmembrane region" description="Helical" evidence="2">
    <location>
        <begin position="34"/>
        <end position="55"/>
    </location>
</feature>
<feature type="region of interest" description="Disordered" evidence="1">
    <location>
        <begin position="269"/>
        <end position="290"/>
    </location>
</feature>
<sequence length="559" mass="59746">MKKPSRHMKNLIGCKKDFSINYQPLTLNRRGFSLVEVMVAAIILGISLMAIYAVYIKTFEASGRAETKTVAASIAQRTMESAINKPYANIALMSTASPTPPTSFVVTNKDPASTTVTESVVLVSSGTPTDYVTYQQTISEKGINYTVTTIISWHDDADDQTAPDDPDPNDYKRVHVTVTWPGATAPVTLDRFVSMYYRPNAHTTAGADAGKFQEDNRYTNPKYANLGSVNLETYTGGNKTAKAEAFGVSSTNKNSSDDIAWVEEFTDDDSGAEYPVSGNSSETLSSFSDPTDEPIITMKASGNTIASAAAGALSNIIGTESWHTGEFPDYVGWPDDSSEWPSPPGWVTTWLQPSSIAKSDLSGGIEWDYLPVPHAQNYKLFETGASLAGTKSVITSETSSNKAVSRSWSRVENILIVKMTMQSAGKSVVSIDSVEASVQGEANGEASGLKNTVSWVVKGLVVYDPATSDAVSGIPAVIDSTDDLPIISWPEPIKSITVGDVTENVDAGRAEASVTAITIELNENTILLNGQGQNANDLTIPASKITLGTAQTNVSYTIM</sequence>
<dbReference type="EMBL" id="LAZR01018401">
    <property type="protein sequence ID" value="KKL96555.1"/>
    <property type="molecule type" value="Genomic_DNA"/>
</dbReference>
<gene>
    <name evidence="3" type="ORF">LCGC14_1843310</name>
</gene>
<reference evidence="3" key="1">
    <citation type="journal article" date="2015" name="Nature">
        <title>Complex archaea that bridge the gap between prokaryotes and eukaryotes.</title>
        <authorList>
            <person name="Spang A."/>
            <person name="Saw J.H."/>
            <person name="Jorgensen S.L."/>
            <person name="Zaremba-Niedzwiedzka K."/>
            <person name="Martijn J."/>
            <person name="Lind A.E."/>
            <person name="van Eijk R."/>
            <person name="Schleper C."/>
            <person name="Guy L."/>
            <person name="Ettema T.J."/>
        </authorList>
    </citation>
    <scope>NUCLEOTIDE SEQUENCE</scope>
</reference>
<keyword evidence="2" id="KW-0472">Membrane</keyword>
<protein>
    <recommendedName>
        <fullName evidence="4">Prepilin-type N-terminal cleavage/methylation domain-containing protein</fullName>
    </recommendedName>
</protein>
<evidence type="ECO:0000313" key="3">
    <source>
        <dbReference type="EMBL" id="KKL96555.1"/>
    </source>
</evidence>
<dbReference type="AlphaFoldDB" id="A0A0F9IS53"/>
<evidence type="ECO:0008006" key="4">
    <source>
        <dbReference type="Google" id="ProtNLM"/>
    </source>
</evidence>
<accession>A0A0F9IS53</accession>
<feature type="compositionally biased region" description="Polar residues" evidence="1">
    <location>
        <begin position="277"/>
        <end position="289"/>
    </location>
</feature>
<proteinExistence type="predicted"/>
<evidence type="ECO:0000256" key="1">
    <source>
        <dbReference type="SAM" id="MobiDB-lite"/>
    </source>
</evidence>
<keyword evidence="2" id="KW-1133">Transmembrane helix</keyword>
<comment type="caution">
    <text evidence="3">The sequence shown here is derived from an EMBL/GenBank/DDBJ whole genome shotgun (WGS) entry which is preliminary data.</text>
</comment>
<dbReference type="Pfam" id="PF07963">
    <property type="entry name" value="N_methyl"/>
    <property type="match status" value="1"/>
</dbReference>
<dbReference type="NCBIfam" id="TIGR02532">
    <property type="entry name" value="IV_pilin_GFxxxE"/>
    <property type="match status" value="1"/>
</dbReference>
<dbReference type="InterPro" id="IPR045584">
    <property type="entry name" value="Pilin-like"/>
</dbReference>
<keyword evidence="2" id="KW-0812">Transmembrane</keyword>
<dbReference type="InterPro" id="IPR012902">
    <property type="entry name" value="N_methyl_site"/>
</dbReference>
<evidence type="ECO:0000256" key="2">
    <source>
        <dbReference type="SAM" id="Phobius"/>
    </source>
</evidence>
<dbReference type="PROSITE" id="PS00409">
    <property type="entry name" value="PROKAR_NTER_METHYL"/>
    <property type="match status" value="1"/>
</dbReference>
<dbReference type="SUPFAM" id="SSF54523">
    <property type="entry name" value="Pili subunits"/>
    <property type="match status" value="1"/>
</dbReference>
<name>A0A0F9IS53_9ZZZZ</name>
<organism evidence="3">
    <name type="scientific">marine sediment metagenome</name>
    <dbReference type="NCBI Taxonomy" id="412755"/>
    <lineage>
        <taxon>unclassified sequences</taxon>
        <taxon>metagenomes</taxon>
        <taxon>ecological metagenomes</taxon>
    </lineage>
</organism>